<name>X1T543_9ZZZZ</name>
<gene>
    <name evidence="1" type="ORF">S12H4_27846</name>
</gene>
<reference evidence="1" key="1">
    <citation type="journal article" date="2014" name="Front. Microbiol.">
        <title>High frequency of phylogenetically diverse reductive dehalogenase-homologous genes in deep subseafloor sedimentary metagenomes.</title>
        <authorList>
            <person name="Kawai M."/>
            <person name="Futagami T."/>
            <person name="Toyoda A."/>
            <person name="Takaki Y."/>
            <person name="Nishi S."/>
            <person name="Hori S."/>
            <person name="Arai W."/>
            <person name="Tsubouchi T."/>
            <person name="Morono Y."/>
            <person name="Uchiyama I."/>
            <person name="Ito T."/>
            <person name="Fujiyama A."/>
            <person name="Inagaki F."/>
            <person name="Takami H."/>
        </authorList>
    </citation>
    <scope>NUCLEOTIDE SEQUENCE</scope>
    <source>
        <strain evidence="1">Expedition CK06-06</strain>
    </source>
</reference>
<comment type="caution">
    <text evidence="1">The sequence shown here is derived from an EMBL/GenBank/DDBJ whole genome shotgun (WGS) entry which is preliminary data.</text>
</comment>
<protein>
    <recommendedName>
        <fullName evidence="2">LTD domain-containing protein</fullName>
    </recommendedName>
</protein>
<dbReference type="AlphaFoldDB" id="X1T543"/>
<feature type="non-terminal residue" evidence="1">
    <location>
        <position position="287"/>
    </location>
</feature>
<accession>X1T543</accession>
<sequence length="287" mass="31595">DYDTDLTYLPIGSETYYGFEAQPFISEIAFSISGTDADDPANNEFAIELYNPFDVDIPLGNFRLEIRNPNGDVVGTINLAGYGISDGSRFVVTNSSSASSGFGVTSLMGAGGGKEDSNLVLATYSSLETDPPTYTLNERYDTYLLRTTPVEDIYLDKQQTQDEWFNWDTIKGTRQSYCRLDDNWNVVYQDFQSATETLGSANGTGGDRKNYNFTNSVGPFVTIGDITRALKLGPSADPNDMIGMKLSSEPGEENIRVDLRNPAFANIFQYLTVIDPASHGHGTYETR</sequence>
<organism evidence="1">
    <name type="scientific">marine sediment metagenome</name>
    <dbReference type="NCBI Taxonomy" id="412755"/>
    <lineage>
        <taxon>unclassified sequences</taxon>
        <taxon>metagenomes</taxon>
        <taxon>ecological metagenomes</taxon>
    </lineage>
</organism>
<dbReference type="EMBL" id="BARW01015926">
    <property type="protein sequence ID" value="GAJ00438.1"/>
    <property type="molecule type" value="Genomic_DNA"/>
</dbReference>
<feature type="non-terminal residue" evidence="1">
    <location>
        <position position="1"/>
    </location>
</feature>
<proteinExistence type="predicted"/>
<evidence type="ECO:0000313" key="1">
    <source>
        <dbReference type="EMBL" id="GAJ00438.1"/>
    </source>
</evidence>
<evidence type="ECO:0008006" key="2">
    <source>
        <dbReference type="Google" id="ProtNLM"/>
    </source>
</evidence>